<sequence>MKRDTLERARALGAWAYLPEAPLPGQADGTLAGLSFTAKDLYGVPGWPLRASTAAPLPEVGESPLVRTLLNAGATLLGKTHLHEIALGILGHNPVWGSARNPLDPERITGGSSSGAAIAAALGIGDFALGTDTGGSIRIPAALCGVLGFKPTYGLYPTEGVLPLSGSCDHAGPLARDLEVIHRVHTTVTGQTVLSTDWSSLRVGLWQVPGWMTPQTRAALDTFARRLEDRGAVTATFAFPDVMDTYAPVVQYEAARIHQQALSLEEPGFGPGTLALLRRGAALSEADYHAALRRRDALRAHLSELFGSFDLLLAPTVPSPAPLIGQEDLELPEGTVPLRQAFLRLTAPWSLLGVPVLSVPLPLGPLSVGAQLIAPWGQDARLLGLALNLEETV</sequence>
<dbReference type="GO" id="GO:0016740">
    <property type="term" value="F:transferase activity"/>
    <property type="evidence" value="ECO:0007669"/>
    <property type="project" value="UniProtKB-KW"/>
</dbReference>
<gene>
    <name evidence="2" type="ORF">HNR42_001353</name>
</gene>
<evidence type="ECO:0000313" key="2">
    <source>
        <dbReference type="EMBL" id="MBB6097930.1"/>
    </source>
</evidence>
<reference evidence="2 3" key="1">
    <citation type="submission" date="2020-08" db="EMBL/GenBank/DDBJ databases">
        <title>Genomic Encyclopedia of Type Strains, Phase IV (KMG-IV): sequencing the most valuable type-strain genomes for metagenomic binning, comparative biology and taxonomic classification.</title>
        <authorList>
            <person name="Goeker M."/>
        </authorList>
    </citation>
    <scope>NUCLEOTIDE SEQUENCE [LARGE SCALE GENOMIC DNA]</scope>
    <source>
        <strain evidence="2 3">DSM 21458</strain>
    </source>
</reference>
<dbReference type="PANTHER" id="PTHR11895">
    <property type="entry name" value="TRANSAMIDASE"/>
    <property type="match status" value="1"/>
</dbReference>
<dbReference type="RefSeq" id="WP_183985845.1">
    <property type="nucleotide sequence ID" value="NZ_JACHHG010000004.1"/>
</dbReference>
<dbReference type="Pfam" id="PF01425">
    <property type="entry name" value="Amidase"/>
    <property type="match status" value="1"/>
</dbReference>
<feature type="domain" description="Amidase" evidence="1">
    <location>
        <begin position="23"/>
        <end position="383"/>
    </location>
</feature>
<dbReference type="InterPro" id="IPR023631">
    <property type="entry name" value="Amidase_dom"/>
</dbReference>
<dbReference type="EMBL" id="JACHHG010000004">
    <property type="protein sequence ID" value="MBB6097930.1"/>
    <property type="molecule type" value="Genomic_DNA"/>
</dbReference>
<dbReference type="InterPro" id="IPR000120">
    <property type="entry name" value="Amidase"/>
</dbReference>
<dbReference type="SUPFAM" id="SSF75304">
    <property type="entry name" value="Amidase signature (AS) enzymes"/>
    <property type="match status" value="1"/>
</dbReference>
<organism evidence="2 3">
    <name type="scientific">Deinobacterium chartae</name>
    <dbReference type="NCBI Taxonomy" id="521158"/>
    <lineage>
        <taxon>Bacteria</taxon>
        <taxon>Thermotogati</taxon>
        <taxon>Deinococcota</taxon>
        <taxon>Deinococci</taxon>
        <taxon>Deinococcales</taxon>
        <taxon>Deinococcaceae</taxon>
        <taxon>Deinobacterium</taxon>
    </lineage>
</organism>
<evidence type="ECO:0000313" key="3">
    <source>
        <dbReference type="Proteomes" id="UP000569951"/>
    </source>
</evidence>
<comment type="caution">
    <text evidence="2">The sequence shown here is derived from an EMBL/GenBank/DDBJ whole genome shotgun (WGS) entry which is preliminary data.</text>
</comment>
<keyword evidence="2" id="KW-0808">Transferase</keyword>
<dbReference type="AlphaFoldDB" id="A0A841I0F7"/>
<dbReference type="PANTHER" id="PTHR11895:SF151">
    <property type="entry name" value="GLUTAMYL-TRNA(GLN) AMIDOTRANSFERASE SUBUNIT A"/>
    <property type="match status" value="1"/>
</dbReference>
<name>A0A841I0F7_9DEIO</name>
<dbReference type="Gene3D" id="3.90.1300.10">
    <property type="entry name" value="Amidase signature (AS) domain"/>
    <property type="match status" value="1"/>
</dbReference>
<evidence type="ECO:0000259" key="1">
    <source>
        <dbReference type="Pfam" id="PF01425"/>
    </source>
</evidence>
<keyword evidence="3" id="KW-1185">Reference proteome</keyword>
<dbReference type="InterPro" id="IPR036928">
    <property type="entry name" value="AS_sf"/>
</dbReference>
<protein>
    <submittedName>
        <fullName evidence="2">Asp-tRNA(Asn)/Glu-tRNA(Gln) amidotransferase A subunit family amidase</fullName>
    </submittedName>
</protein>
<dbReference type="Proteomes" id="UP000569951">
    <property type="component" value="Unassembled WGS sequence"/>
</dbReference>
<accession>A0A841I0F7</accession>
<proteinExistence type="predicted"/>